<dbReference type="HOGENOM" id="CLU_159194_0_0_9"/>
<protein>
    <submittedName>
        <fullName evidence="2">Uncharacterized protein</fullName>
    </submittedName>
</protein>
<keyword evidence="1" id="KW-0812">Transmembrane</keyword>
<dbReference type="PATRIC" id="fig|999411.4.peg.2976"/>
<proteinExistence type="predicted"/>
<keyword evidence="3" id="KW-1185">Reference proteome</keyword>
<dbReference type="Proteomes" id="UP000013097">
    <property type="component" value="Unassembled WGS sequence"/>
</dbReference>
<dbReference type="AlphaFoldDB" id="N9WA70"/>
<accession>N9WA70</accession>
<evidence type="ECO:0000313" key="2">
    <source>
        <dbReference type="EMBL" id="ENY99925.1"/>
    </source>
</evidence>
<dbReference type="EMBL" id="AGYT01000019">
    <property type="protein sequence ID" value="ENY99925.1"/>
    <property type="molecule type" value="Genomic_DNA"/>
</dbReference>
<comment type="caution">
    <text evidence="2">The sequence shown here is derived from an EMBL/GenBank/DDBJ whole genome shotgun (WGS) entry which is preliminary data.</text>
</comment>
<dbReference type="RefSeq" id="WP_002599502.1">
    <property type="nucleotide sequence ID" value="NZ_KB850958.1"/>
</dbReference>
<keyword evidence="1" id="KW-0472">Membrane</keyword>
<reference evidence="2 3" key="1">
    <citation type="submission" date="2013-01" db="EMBL/GenBank/DDBJ databases">
        <title>The Genome Sequence of Clostridium colicanis 209318.</title>
        <authorList>
            <consortium name="The Broad Institute Genome Sequencing Platform"/>
            <person name="Earl A."/>
            <person name="Ward D."/>
            <person name="Feldgarden M."/>
            <person name="Gevers D."/>
            <person name="Courvalin P."/>
            <person name="Lambert T."/>
            <person name="Walker B."/>
            <person name="Young S.K."/>
            <person name="Zeng Q."/>
            <person name="Gargeya S."/>
            <person name="Fitzgerald M."/>
            <person name="Haas B."/>
            <person name="Abouelleil A."/>
            <person name="Alvarado L."/>
            <person name="Arachchi H.M."/>
            <person name="Berlin A.M."/>
            <person name="Chapman S.B."/>
            <person name="Dewar J."/>
            <person name="Goldberg J."/>
            <person name="Griggs A."/>
            <person name="Gujja S."/>
            <person name="Hansen M."/>
            <person name="Howarth C."/>
            <person name="Imamovic A."/>
            <person name="Larimer J."/>
            <person name="McCowan C."/>
            <person name="Murphy C."/>
            <person name="Neiman D."/>
            <person name="Pearson M."/>
            <person name="Priest M."/>
            <person name="Roberts A."/>
            <person name="Saif S."/>
            <person name="Shea T."/>
            <person name="Sisk P."/>
            <person name="Sykes S."/>
            <person name="Wortman J."/>
            <person name="Nusbaum C."/>
            <person name="Birren B."/>
        </authorList>
    </citation>
    <scope>NUCLEOTIDE SEQUENCE [LARGE SCALE GENOMIC DNA]</scope>
    <source>
        <strain evidence="2 3">209318</strain>
    </source>
</reference>
<gene>
    <name evidence="2" type="ORF">HMPREF1092_03062</name>
</gene>
<keyword evidence="1" id="KW-1133">Transmembrane helix</keyword>
<feature type="transmembrane region" description="Helical" evidence="1">
    <location>
        <begin position="7"/>
        <end position="27"/>
    </location>
</feature>
<name>N9WA70_9CLOT</name>
<organism evidence="2 3">
    <name type="scientific">Clostridium thermobutyricum</name>
    <dbReference type="NCBI Taxonomy" id="29372"/>
    <lineage>
        <taxon>Bacteria</taxon>
        <taxon>Bacillati</taxon>
        <taxon>Bacillota</taxon>
        <taxon>Clostridia</taxon>
        <taxon>Eubacteriales</taxon>
        <taxon>Clostridiaceae</taxon>
        <taxon>Clostridium</taxon>
    </lineage>
</organism>
<sequence length="131" mass="15054">MKTKKKLIVCLLIIFLSGALYFLSIIFSNKYNITILNNTNQSISNMELKFKTNGSIKKIPKIEKNNSFKISIDTRSIQSEDAIILEYKDIKDNIHKEYVVGYLEKGHFGNVKVIIHKINSLGVLDIYINEN</sequence>
<dbReference type="eggNOG" id="ENOG502ZTZW">
    <property type="taxonomic scope" value="Bacteria"/>
</dbReference>
<evidence type="ECO:0000313" key="3">
    <source>
        <dbReference type="Proteomes" id="UP000013097"/>
    </source>
</evidence>
<evidence type="ECO:0000256" key="1">
    <source>
        <dbReference type="SAM" id="Phobius"/>
    </source>
</evidence>